<dbReference type="InterPro" id="IPR020846">
    <property type="entry name" value="MFS_dom"/>
</dbReference>
<dbReference type="InterPro" id="IPR011701">
    <property type="entry name" value="MFS"/>
</dbReference>
<dbReference type="PROSITE" id="PS00217">
    <property type="entry name" value="SUGAR_TRANSPORT_2"/>
    <property type="match status" value="1"/>
</dbReference>
<accession>A0A380CHP3</accession>
<evidence type="ECO:0000256" key="1">
    <source>
        <dbReference type="ARBA" id="ARBA00004651"/>
    </source>
</evidence>
<feature type="transmembrane region" description="Helical" evidence="6">
    <location>
        <begin position="218"/>
        <end position="238"/>
    </location>
</feature>
<feature type="transmembrane region" description="Helical" evidence="6">
    <location>
        <begin position="12"/>
        <end position="37"/>
    </location>
</feature>
<feature type="transmembrane region" description="Helical" evidence="6">
    <location>
        <begin position="49"/>
        <end position="70"/>
    </location>
</feature>
<dbReference type="CDD" id="cd17316">
    <property type="entry name" value="MFS_SV2_like"/>
    <property type="match status" value="1"/>
</dbReference>
<comment type="subcellular location">
    <subcellularLocation>
        <location evidence="1">Cell membrane</location>
        <topology evidence="1">Multi-pass membrane protein</topology>
    </subcellularLocation>
</comment>
<dbReference type="PROSITE" id="PS00216">
    <property type="entry name" value="SUGAR_TRANSPORT_1"/>
    <property type="match status" value="1"/>
</dbReference>
<dbReference type="InterPro" id="IPR005829">
    <property type="entry name" value="Sugar_transporter_CS"/>
</dbReference>
<gene>
    <name evidence="8" type="primary">naiP</name>
    <name evidence="8" type="ORF">NCTC4822_03031</name>
</gene>
<keyword evidence="2" id="KW-0813">Transport</keyword>
<dbReference type="SUPFAM" id="SSF103473">
    <property type="entry name" value="MFS general substrate transporter"/>
    <property type="match status" value="1"/>
</dbReference>
<organism evidence="8 9">
    <name type="scientific">Sporosarcina pasteurii</name>
    <name type="common">Bacillus pasteurii</name>
    <dbReference type="NCBI Taxonomy" id="1474"/>
    <lineage>
        <taxon>Bacteria</taxon>
        <taxon>Bacillati</taxon>
        <taxon>Bacillota</taxon>
        <taxon>Bacilli</taxon>
        <taxon>Bacillales</taxon>
        <taxon>Caryophanaceae</taxon>
        <taxon>Sporosarcina</taxon>
    </lineage>
</organism>
<evidence type="ECO:0000313" key="9">
    <source>
        <dbReference type="Proteomes" id="UP000254519"/>
    </source>
</evidence>
<feature type="transmembrane region" description="Helical" evidence="6">
    <location>
        <begin position="306"/>
        <end position="327"/>
    </location>
</feature>
<keyword evidence="4 6" id="KW-1133">Transmembrane helix</keyword>
<evidence type="ECO:0000313" key="8">
    <source>
        <dbReference type="EMBL" id="SUJ20738.1"/>
    </source>
</evidence>
<proteinExistence type="predicted"/>
<dbReference type="PROSITE" id="PS50850">
    <property type="entry name" value="MFS"/>
    <property type="match status" value="1"/>
</dbReference>
<reference evidence="8 9" key="1">
    <citation type="submission" date="2018-06" db="EMBL/GenBank/DDBJ databases">
        <authorList>
            <consortium name="Pathogen Informatics"/>
            <person name="Doyle S."/>
        </authorList>
    </citation>
    <scope>NUCLEOTIDE SEQUENCE [LARGE SCALE GENOMIC DNA]</scope>
    <source>
        <strain evidence="9">ATCC 11859 / DSM 33 / NCIB 8841 / NCTC 4822</strain>
    </source>
</reference>
<dbReference type="InterPro" id="IPR036259">
    <property type="entry name" value="MFS_trans_sf"/>
</dbReference>
<evidence type="ECO:0000256" key="3">
    <source>
        <dbReference type="ARBA" id="ARBA00022692"/>
    </source>
</evidence>
<keyword evidence="5 6" id="KW-0472">Membrane</keyword>
<feature type="transmembrane region" description="Helical" evidence="6">
    <location>
        <begin position="250"/>
        <end position="274"/>
    </location>
</feature>
<sequence>MAQGKTISRNRLLGLAGTGWMFDAMDVGILSFVIAAISLDWGLSPGEMGWIGSVNSIGMAVGAFGFGMLADRIGRKQVFMITLVLFSVASGLSALTTTLFAFLVLRFLVGAGLGGELPVASTLVSESVKAEERGKVVVLLESFWAVGWILAALIAYFIIPDFGWRVALIITALPAFYAIYLRRHLPDSPKFEAIETPKKSAIQKVKKLWSKEYAKRTLMLWIVWFTVVFSYYGMFLWLPSVMVMKGFSMIHSFGYVLLMTLAQLPGYFTAAWLIERIGRKFVLSTYLLGTALSALAFGNAESLTALLLFGALLSFFNLGAWGALYAYSPEQYPTSIRATGSGAAAAVGRIGGIFGPLLVGSLLGAGYGFGIIFGIFCGSIIIGIIAVIVLGTETKQIELA</sequence>
<name>A0A380CHP3_SPOPA</name>
<feature type="transmembrane region" description="Helical" evidence="6">
    <location>
        <begin position="339"/>
        <end position="359"/>
    </location>
</feature>
<evidence type="ECO:0000256" key="2">
    <source>
        <dbReference type="ARBA" id="ARBA00022448"/>
    </source>
</evidence>
<evidence type="ECO:0000259" key="7">
    <source>
        <dbReference type="PROSITE" id="PS50850"/>
    </source>
</evidence>
<feature type="transmembrane region" description="Helical" evidence="6">
    <location>
        <begin position="365"/>
        <end position="390"/>
    </location>
</feature>
<protein>
    <submittedName>
        <fullName evidence="8">Niacin/nicotinamide transporter NaiP</fullName>
    </submittedName>
</protein>
<feature type="transmembrane region" description="Helical" evidence="6">
    <location>
        <begin position="281"/>
        <end position="300"/>
    </location>
</feature>
<dbReference type="GO" id="GO:0022857">
    <property type="term" value="F:transmembrane transporter activity"/>
    <property type="evidence" value="ECO:0007669"/>
    <property type="project" value="InterPro"/>
</dbReference>
<evidence type="ECO:0000256" key="6">
    <source>
        <dbReference type="SAM" id="Phobius"/>
    </source>
</evidence>
<dbReference type="EMBL" id="UGYZ01000002">
    <property type="protein sequence ID" value="SUJ20738.1"/>
    <property type="molecule type" value="Genomic_DNA"/>
</dbReference>
<dbReference type="AlphaFoldDB" id="A0A380CHP3"/>
<dbReference type="Gene3D" id="1.20.1250.20">
    <property type="entry name" value="MFS general substrate transporter like domains"/>
    <property type="match status" value="1"/>
</dbReference>
<feature type="transmembrane region" description="Helical" evidence="6">
    <location>
        <begin position="164"/>
        <end position="181"/>
    </location>
</feature>
<feature type="transmembrane region" description="Helical" evidence="6">
    <location>
        <begin position="101"/>
        <end position="124"/>
    </location>
</feature>
<keyword evidence="3 6" id="KW-0812">Transmembrane</keyword>
<dbReference type="GO" id="GO:0005886">
    <property type="term" value="C:plasma membrane"/>
    <property type="evidence" value="ECO:0007669"/>
    <property type="project" value="UniProtKB-SubCell"/>
</dbReference>
<dbReference type="PANTHER" id="PTHR23511">
    <property type="entry name" value="SYNAPTIC VESICLE GLYCOPROTEIN 2"/>
    <property type="match status" value="1"/>
</dbReference>
<dbReference type="Pfam" id="PF07690">
    <property type="entry name" value="MFS_1"/>
    <property type="match status" value="1"/>
</dbReference>
<evidence type="ECO:0000256" key="4">
    <source>
        <dbReference type="ARBA" id="ARBA00022989"/>
    </source>
</evidence>
<feature type="transmembrane region" description="Helical" evidence="6">
    <location>
        <begin position="136"/>
        <end position="158"/>
    </location>
</feature>
<keyword evidence="9" id="KW-1185">Reference proteome</keyword>
<dbReference type="PANTHER" id="PTHR23511:SF34">
    <property type="entry name" value="SYNAPTIC VESICLE GLYCOPROTEIN 2"/>
    <property type="match status" value="1"/>
</dbReference>
<feature type="domain" description="Major facilitator superfamily (MFS) profile" evidence="7">
    <location>
        <begin position="12"/>
        <end position="395"/>
    </location>
</feature>
<evidence type="ECO:0000256" key="5">
    <source>
        <dbReference type="ARBA" id="ARBA00023136"/>
    </source>
</evidence>
<dbReference type="Proteomes" id="UP000254519">
    <property type="component" value="Unassembled WGS sequence"/>
</dbReference>
<feature type="transmembrane region" description="Helical" evidence="6">
    <location>
        <begin position="77"/>
        <end position="95"/>
    </location>
</feature>